<evidence type="ECO:0000313" key="2">
    <source>
        <dbReference type="Proteomes" id="UP000051221"/>
    </source>
</evidence>
<evidence type="ECO:0000313" key="1">
    <source>
        <dbReference type="EMBL" id="KQH84644.1"/>
    </source>
</evidence>
<proteinExistence type="predicted"/>
<comment type="caution">
    <text evidence="1">The sequence shown here is derived from an EMBL/GenBank/DDBJ whole genome shotgun (WGS) entry which is preliminary data.</text>
</comment>
<dbReference type="AlphaFoldDB" id="A0A0Q2XUC0"/>
<accession>A0A0Q2XUC0</accession>
<name>A0A0Q2XUC0_VIBFU</name>
<gene>
    <name evidence="1" type="ORF">AMR76_17735</name>
</gene>
<reference evidence="1 2" key="1">
    <citation type="submission" date="2015-08" db="EMBL/GenBank/DDBJ databases">
        <title>Antibacterial properties of a collection of Vibrionaceae strains.</title>
        <authorList>
            <person name="Giubergia S."/>
        </authorList>
    </citation>
    <scope>NUCLEOTIDE SEQUENCE [LARGE SCALE GENOMIC DNA]</scope>
    <source>
        <strain evidence="1 2">S0821</strain>
    </source>
</reference>
<protein>
    <submittedName>
        <fullName evidence="1">Uncharacterized protein</fullName>
    </submittedName>
</protein>
<dbReference type="Gene3D" id="3.40.50.450">
    <property type="match status" value="1"/>
</dbReference>
<organism evidence="1 2">
    <name type="scientific">Vibrio furnissii</name>
    <dbReference type="NCBI Taxonomy" id="29494"/>
    <lineage>
        <taxon>Bacteria</taxon>
        <taxon>Pseudomonadati</taxon>
        <taxon>Pseudomonadota</taxon>
        <taxon>Gammaproteobacteria</taxon>
        <taxon>Vibrionales</taxon>
        <taxon>Vibrionaceae</taxon>
        <taxon>Vibrio</taxon>
    </lineage>
</organism>
<dbReference type="RefSeq" id="WP_055466758.1">
    <property type="nucleotide sequence ID" value="NZ_LKHS01000017.1"/>
</dbReference>
<sequence>MAKPPEKKEDKKPSCFVIMPIADQKGYDDGHFTLVYEDIIKPAIIAAGMEVEQARADEVKNSNLIHLDILRKVIESDIAICDMSSRNPNVFYELGMRQAFDKPTVLIRDEDTMVPFDINGLRYVEYKKGMRHRDVVKAVEDLTSMLKATYEKKDDKSEVNSLIRLMDLTAAKVQHVELTEDEKSSKLLEIKLAGLTEMVEQISRKIEPGFVRKKGIPVIPVRRKTAGTKRAEFEVQFSSVLSTNEVKQFFNELHDHADLFSVQQPIRYDQLNNGTRAQLQVEYDVFITSVSDIIETISNCLFVESITLI</sequence>
<keyword evidence="2" id="KW-1185">Reference proteome</keyword>
<dbReference type="Proteomes" id="UP000051221">
    <property type="component" value="Unassembled WGS sequence"/>
</dbReference>
<dbReference type="EMBL" id="LKHS01000017">
    <property type="protein sequence ID" value="KQH84644.1"/>
    <property type="molecule type" value="Genomic_DNA"/>
</dbReference>
<dbReference type="InParanoid" id="A0A0Q2XUC0"/>